<dbReference type="EMBL" id="JALZ01000070">
    <property type="protein sequence ID" value="ETX11676.1"/>
    <property type="molecule type" value="Genomic_DNA"/>
</dbReference>
<dbReference type="eggNOG" id="COG1999">
    <property type="taxonomic scope" value="Bacteria"/>
</dbReference>
<keyword evidence="3" id="KW-1015">Disulfide bond</keyword>
<feature type="binding site" evidence="2">
    <location>
        <position position="150"/>
    </location>
    <ligand>
        <name>Cu cation</name>
        <dbReference type="ChEBI" id="CHEBI:23378"/>
    </ligand>
</feature>
<dbReference type="AlphaFoldDB" id="X7E8Z4"/>
<dbReference type="PANTHER" id="PTHR12151">
    <property type="entry name" value="ELECTRON TRANSPORT PROTIN SCO1/SENC FAMILY MEMBER"/>
    <property type="match status" value="1"/>
</dbReference>
<organism evidence="4 5">
    <name type="scientific">Roseivivax halodurans JCM 10272</name>
    <dbReference type="NCBI Taxonomy" id="1449350"/>
    <lineage>
        <taxon>Bacteria</taxon>
        <taxon>Pseudomonadati</taxon>
        <taxon>Pseudomonadota</taxon>
        <taxon>Alphaproteobacteria</taxon>
        <taxon>Rhodobacterales</taxon>
        <taxon>Roseobacteraceae</taxon>
        <taxon>Roseivivax</taxon>
    </lineage>
</organism>
<comment type="similarity">
    <text evidence="1">Belongs to the SCO1/2 family.</text>
</comment>
<feature type="disulfide bond" description="Redox-active" evidence="3">
    <location>
        <begin position="61"/>
        <end position="65"/>
    </location>
</feature>
<evidence type="ECO:0000256" key="3">
    <source>
        <dbReference type="PIRSR" id="PIRSR603782-2"/>
    </source>
</evidence>
<dbReference type="InterPro" id="IPR036249">
    <property type="entry name" value="Thioredoxin-like_sf"/>
</dbReference>
<dbReference type="SUPFAM" id="SSF52833">
    <property type="entry name" value="Thioredoxin-like"/>
    <property type="match status" value="1"/>
</dbReference>
<dbReference type="CDD" id="cd02968">
    <property type="entry name" value="SCO"/>
    <property type="match status" value="1"/>
</dbReference>
<dbReference type="RefSeq" id="WP_037267204.1">
    <property type="nucleotide sequence ID" value="NZ_JALZ01000070.1"/>
</dbReference>
<evidence type="ECO:0000256" key="1">
    <source>
        <dbReference type="ARBA" id="ARBA00010996"/>
    </source>
</evidence>
<evidence type="ECO:0000256" key="2">
    <source>
        <dbReference type="PIRSR" id="PIRSR603782-1"/>
    </source>
</evidence>
<dbReference type="Pfam" id="PF02630">
    <property type="entry name" value="SCO1-SenC"/>
    <property type="match status" value="1"/>
</dbReference>
<feature type="binding site" evidence="2">
    <location>
        <position position="61"/>
    </location>
    <ligand>
        <name>Cu cation</name>
        <dbReference type="ChEBI" id="CHEBI:23378"/>
    </ligand>
</feature>
<evidence type="ECO:0008006" key="6">
    <source>
        <dbReference type="Google" id="ProtNLM"/>
    </source>
</evidence>
<dbReference type="Gene3D" id="3.40.30.10">
    <property type="entry name" value="Glutaredoxin"/>
    <property type="match status" value="1"/>
</dbReference>
<dbReference type="STRING" id="1449350.OCH239_20020"/>
<keyword evidence="2" id="KW-0479">Metal-binding</keyword>
<keyword evidence="2" id="KW-0186">Copper</keyword>
<dbReference type="GO" id="GO:0046872">
    <property type="term" value="F:metal ion binding"/>
    <property type="evidence" value="ECO:0007669"/>
    <property type="project" value="UniProtKB-KW"/>
</dbReference>
<evidence type="ECO:0000313" key="5">
    <source>
        <dbReference type="Proteomes" id="UP000022447"/>
    </source>
</evidence>
<dbReference type="PANTHER" id="PTHR12151:SF25">
    <property type="entry name" value="LINALOOL DEHYDRATASE_ISOMERASE DOMAIN-CONTAINING PROTEIN"/>
    <property type="match status" value="1"/>
</dbReference>
<keyword evidence="5" id="KW-1185">Reference proteome</keyword>
<reference evidence="4 5" key="1">
    <citation type="submission" date="2014-01" db="EMBL/GenBank/DDBJ databases">
        <title>Roseivivax halodurans JCM 10272 Genome Sequencing.</title>
        <authorList>
            <person name="Lai Q."/>
            <person name="Li G."/>
            <person name="Shao Z."/>
        </authorList>
    </citation>
    <scope>NUCLEOTIDE SEQUENCE [LARGE SCALE GENOMIC DNA]</scope>
    <source>
        <strain evidence="4 5">JCM 10272</strain>
    </source>
</reference>
<gene>
    <name evidence="4" type="ORF">OCH239_20020</name>
</gene>
<accession>X7E8Z4</accession>
<name>X7E8Z4_9RHOB</name>
<feature type="binding site" evidence="2">
    <location>
        <position position="65"/>
    </location>
    <ligand>
        <name>Cu cation</name>
        <dbReference type="ChEBI" id="CHEBI:23378"/>
    </ligand>
</feature>
<comment type="caution">
    <text evidence="4">The sequence shown here is derived from an EMBL/GenBank/DDBJ whole genome shotgun (WGS) entry which is preliminary data.</text>
</comment>
<sequence>MIRAGFITALLAGAAAAEERILPFPIALGGAFSLVDDAGEARSEAAPDADLQLLFFGYASCQQICSAALPLMGAAAEELAADGITAVPVMVTVDPERDRPGTMGAKLTAHHPAFEGLTGTGEELQAVYDLFAVEKEVLFREPDGAPVYAHGSHIYVLDGAGAVLTLVPPILEPERIAEIAASYVVR</sequence>
<proteinExistence type="inferred from homology"/>
<dbReference type="InterPro" id="IPR003782">
    <property type="entry name" value="SCO1/SenC"/>
</dbReference>
<dbReference type="OrthoDB" id="9790194at2"/>
<protein>
    <recommendedName>
        <fullName evidence="6">Photosynthetic protein synthase I</fullName>
    </recommendedName>
</protein>
<dbReference type="Proteomes" id="UP000022447">
    <property type="component" value="Unassembled WGS sequence"/>
</dbReference>
<evidence type="ECO:0000313" key="4">
    <source>
        <dbReference type="EMBL" id="ETX11676.1"/>
    </source>
</evidence>